<feature type="domain" description="FHA" evidence="3">
    <location>
        <begin position="26"/>
        <end position="75"/>
    </location>
</feature>
<gene>
    <name evidence="4" type="ORF">AWC22_04425</name>
</gene>
<dbReference type="PROSITE" id="PS50006">
    <property type="entry name" value="FHA_DOMAIN"/>
    <property type="match status" value="1"/>
</dbReference>
<proteinExistence type="predicted"/>
<dbReference type="SUPFAM" id="SSF49879">
    <property type="entry name" value="SMAD/FHA domain"/>
    <property type="match status" value="1"/>
</dbReference>
<keyword evidence="5" id="KW-1185">Reference proteome</keyword>
<evidence type="ECO:0000259" key="3">
    <source>
        <dbReference type="PROSITE" id="PS50006"/>
    </source>
</evidence>
<evidence type="ECO:0000313" key="5">
    <source>
        <dbReference type="Proteomes" id="UP000193087"/>
    </source>
</evidence>
<dbReference type="AlphaFoldDB" id="A0A1X2BEH4"/>
<protein>
    <recommendedName>
        <fullName evidence="3">FHA domain-containing protein</fullName>
    </recommendedName>
</protein>
<dbReference type="RefSeq" id="WP_085252932.1">
    <property type="nucleotide sequence ID" value="NZ_CAJMWJ010000001.1"/>
</dbReference>
<dbReference type="STRING" id="486698.AWC22_04425"/>
<dbReference type="Pfam" id="PF00498">
    <property type="entry name" value="FHA"/>
    <property type="match status" value="1"/>
</dbReference>
<reference evidence="4 5" key="1">
    <citation type="submission" date="2016-01" db="EMBL/GenBank/DDBJ databases">
        <title>The new phylogeny of the genus Mycobacterium.</title>
        <authorList>
            <person name="Tarcisio F."/>
            <person name="Conor M."/>
            <person name="Antonella G."/>
            <person name="Elisabetta G."/>
            <person name="Giulia F.S."/>
            <person name="Sara T."/>
            <person name="Anna F."/>
            <person name="Clotilde B."/>
            <person name="Roberto B."/>
            <person name="Veronica D.S."/>
            <person name="Fabio R."/>
            <person name="Monica P."/>
            <person name="Olivier J."/>
            <person name="Enrico T."/>
            <person name="Nicola S."/>
        </authorList>
    </citation>
    <scope>NUCLEOTIDE SEQUENCE [LARGE SCALE GENOMIC DNA]</scope>
    <source>
        <strain evidence="4 5">DSM 45176</strain>
    </source>
</reference>
<dbReference type="Gene3D" id="2.60.200.20">
    <property type="match status" value="1"/>
</dbReference>
<dbReference type="EMBL" id="LQPQ01000228">
    <property type="protein sequence ID" value="ORW62063.1"/>
    <property type="molecule type" value="Genomic_DNA"/>
</dbReference>
<dbReference type="OrthoDB" id="3078176at2"/>
<dbReference type="GeneID" id="93493322"/>
<keyword evidence="1" id="KW-0597">Phosphoprotein</keyword>
<organism evidence="4 5">
    <name type="scientific">Mycobacterium riyadhense</name>
    <dbReference type="NCBI Taxonomy" id="486698"/>
    <lineage>
        <taxon>Bacteria</taxon>
        <taxon>Bacillati</taxon>
        <taxon>Actinomycetota</taxon>
        <taxon>Actinomycetes</taxon>
        <taxon>Mycobacteriales</taxon>
        <taxon>Mycobacteriaceae</taxon>
        <taxon>Mycobacterium</taxon>
    </lineage>
</organism>
<comment type="caution">
    <text evidence="4">The sequence shown here is derived from an EMBL/GenBank/DDBJ whole genome shotgun (WGS) entry which is preliminary data.</text>
</comment>
<feature type="region of interest" description="Disordered" evidence="2">
    <location>
        <begin position="1"/>
        <end position="24"/>
    </location>
</feature>
<accession>A0A1X2BEH4</accession>
<evidence type="ECO:0000256" key="1">
    <source>
        <dbReference type="ARBA" id="ARBA00022553"/>
    </source>
</evidence>
<name>A0A1X2BEH4_9MYCO</name>
<evidence type="ECO:0000256" key="2">
    <source>
        <dbReference type="SAM" id="MobiDB-lite"/>
    </source>
</evidence>
<dbReference type="InterPro" id="IPR000253">
    <property type="entry name" value="FHA_dom"/>
</dbReference>
<evidence type="ECO:0000313" key="4">
    <source>
        <dbReference type="EMBL" id="ORW62063.1"/>
    </source>
</evidence>
<sequence>MTPARRPVLTVRSERSQGSFAAGSDVTVGSDLHADLRVAHPLIDRVHLLLRFEQAGWIAIDNGSSNGIFVDGRRVPRVDIHDGLVINLGRPDGPHVTFEVAHHQGIVGLLPR</sequence>
<dbReference type="Proteomes" id="UP000193087">
    <property type="component" value="Unassembled WGS sequence"/>
</dbReference>
<dbReference type="InterPro" id="IPR008984">
    <property type="entry name" value="SMAD_FHA_dom_sf"/>
</dbReference>
<dbReference type="SMART" id="SM00240">
    <property type="entry name" value="FHA"/>
    <property type="match status" value="1"/>
</dbReference>